<evidence type="ECO:0000256" key="1">
    <source>
        <dbReference type="ARBA" id="ARBA00022692"/>
    </source>
</evidence>
<keyword evidence="2 3" id="KW-1133">Transmembrane helix</keyword>
<evidence type="ECO:0000313" key="4">
    <source>
        <dbReference type="EMBL" id="GAK30504.1"/>
    </source>
</evidence>
<dbReference type="AlphaFoldDB" id="A0A069CSP6"/>
<gene>
    <name evidence="4" type="ORF">WOSG25_031010</name>
</gene>
<sequence length="164" mass="17820">MKQTKIRMISEDAILIALTAALGFVIKIPVGGGIFTLVDLMIFIIALIYGPRRGLLVGGIAAFMIDFLSGYPQYMFFSLFIHGIQGYVVGKYGWQARGYKRLGAVILGAFVMLVGYFIADLILLGLGGAIVDLLSTNFLQEILGGLGALILYPSLKQVIERIEV</sequence>
<evidence type="ECO:0000256" key="2">
    <source>
        <dbReference type="ARBA" id="ARBA00022989"/>
    </source>
</evidence>
<feature type="transmembrane region" description="Helical" evidence="3">
    <location>
        <begin position="102"/>
        <end position="126"/>
    </location>
</feature>
<proteinExistence type="predicted"/>
<keyword evidence="5" id="KW-1185">Reference proteome</keyword>
<reference evidence="5" key="1">
    <citation type="journal article" date="2014" name="Genome Announc.">
        <title>Draft genome sequence of Weissella oryzae SG25T, isolated from fermented rice grains.</title>
        <authorList>
            <person name="Tanizawa Y."/>
            <person name="Fujisawa T."/>
            <person name="Mochizuki T."/>
            <person name="Kaminuma E."/>
            <person name="Suzuki Y."/>
            <person name="Nakamura Y."/>
            <person name="Tohno M."/>
        </authorList>
    </citation>
    <scope>NUCLEOTIDE SEQUENCE [LARGE SCALE GENOMIC DNA]</scope>
    <source>
        <strain evidence="5">DSM 25784 / JCM 18191 / LMG 30913 / SG25</strain>
    </source>
</reference>
<feature type="transmembrane region" description="Helical" evidence="3">
    <location>
        <begin position="21"/>
        <end position="49"/>
    </location>
</feature>
<evidence type="ECO:0000256" key="3">
    <source>
        <dbReference type="SAM" id="Phobius"/>
    </source>
</evidence>
<dbReference type="EMBL" id="DF820486">
    <property type="protein sequence ID" value="GAK30504.1"/>
    <property type="molecule type" value="Genomic_DNA"/>
</dbReference>
<dbReference type="STRING" id="1329250.WOSG25_031010"/>
<name>A0A069CSP6_WEIOS</name>
<dbReference type="PANTHER" id="PTHR37815">
    <property type="entry name" value="UPF0397 PROTEIN BC_2624-RELATED"/>
    <property type="match status" value="1"/>
</dbReference>
<accession>A0A069CSP6</accession>
<feature type="transmembrane region" description="Helical" evidence="3">
    <location>
        <begin position="138"/>
        <end position="155"/>
    </location>
</feature>
<dbReference type="GO" id="GO:0016020">
    <property type="term" value="C:membrane"/>
    <property type="evidence" value="ECO:0007669"/>
    <property type="project" value="InterPro"/>
</dbReference>
<evidence type="ECO:0000313" key="5">
    <source>
        <dbReference type="Proteomes" id="UP000030643"/>
    </source>
</evidence>
<dbReference type="InterPro" id="IPR009825">
    <property type="entry name" value="ECF_substrate-spec-like"/>
</dbReference>
<organism evidence="4 5">
    <name type="scientific">Weissella oryzae (strain DSM 25784 / JCM 18191 / LMG 30913 / SG25)</name>
    <dbReference type="NCBI Taxonomy" id="1329250"/>
    <lineage>
        <taxon>Bacteria</taxon>
        <taxon>Bacillati</taxon>
        <taxon>Bacillota</taxon>
        <taxon>Bacilli</taxon>
        <taxon>Lactobacillales</taxon>
        <taxon>Lactobacillaceae</taxon>
        <taxon>Weissella</taxon>
    </lineage>
</organism>
<dbReference type="Proteomes" id="UP000030643">
    <property type="component" value="Unassembled WGS sequence"/>
</dbReference>
<dbReference type="PANTHER" id="PTHR37815:SF3">
    <property type="entry name" value="UPF0397 PROTEIN SPR0429"/>
    <property type="match status" value="1"/>
</dbReference>
<dbReference type="Gene3D" id="1.10.1760.20">
    <property type="match status" value="1"/>
</dbReference>
<keyword evidence="3" id="KW-0472">Membrane</keyword>
<feature type="transmembrane region" description="Helical" evidence="3">
    <location>
        <begin position="55"/>
        <end position="81"/>
    </location>
</feature>
<dbReference type="Pfam" id="PF07155">
    <property type="entry name" value="ECF-ribofla_trS"/>
    <property type="match status" value="1"/>
</dbReference>
<dbReference type="RefSeq" id="WP_027698605.1">
    <property type="nucleotide sequence ID" value="NZ_DF820486.1"/>
</dbReference>
<dbReference type="eggNOG" id="COG4720">
    <property type="taxonomic scope" value="Bacteria"/>
</dbReference>
<protein>
    <submittedName>
        <fullName evidence="4">Putative membrane protein</fullName>
    </submittedName>
</protein>
<keyword evidence="1 3" id="KW-0812">Transmembrane</keyword>